<feature type="region of interest" description="Disordered" evidence="1">
    <location>
        <begin position="51"/>
        <end position="99"/>
    </location>
</feature>
<name>A0A4Y7S9V9_COPMI</name>
<feature type="compositionally biased region" description="Low complexity" evidence="1">
    <location>
        <begin position="371"/>
        <end position="386"/>
    </location>
</feature>
<comment type="caution">
    <text evidence="2">The sequence shown here is derived from an EMBL/GenBank/DDBJ whole genome shotgun (WGS) entry which is preliminary data.</text>
</comment>
<evidence type="ECO:0000313" key="2">
    <source>
        <dbReference type="EMBL" id="TEB18128.1"/>
    </source>
</evidence>
<sequence length="561" mass="61205">MSIDSGFEEAWKPPPALGSTFDLLRSPFGSPSSRLHSPRISALLTPASPLKPFVEQPSSLADDLDSPSDRISAAPPVTEEDRESLATENKSTPASTTSLAYMLSPEPIPVDNGVYDSEADVSGIMDDDESFSHTSVWEPATVETAIYIGAISQGPVAIATAREHEPQDTQSLDEEPTQPAPVENAVYAGENGRISVPMEVEQELQHHNTQPVYEEPAEDDLSDWDDDEIQTSVHDTMTSDDLNKELLRSAPSPLIDTEEVPEVRDELEVVETELDVDVELEDRAIDLDKTPSQPHEEWADAVTPHASQTCTVEAPTLPESQPSTEDSVPAESSCRNFALFAAEAQVRPSPKTPDSRGSTIPFGARTGFRISRAPGPRPSSLSSPPAQGYESQERSTPSEALQSSTPEPEFDSLEAQPSYLTENSPAALDSYLQSEPEEEDDTAKQDSDTLHSLYDIYTDVNEDGSPRPYSLRRPSECNLRRNHHNHFPSVQGHHLEPVPSCSPGDASASPARTTLRERVFTPPPSASQLRRSQTLSTFIFPRHLDGLCVQGRESPASARLQ</sequence>
<organism evidence="2 3">
    <name type="scientific">Coprinellus micaceus</name>
    <name type="common">Glistening ink-cap mushroom</name>
    <name type="synonym">Coprinus micaceus</name>
    <dbReference type="NCBI Taxonomy" id="71717"/>
    <lineage>
        <taxon>Eukaryota</taxon>
        <taxon>Fungi</taxon>
        <taxon>Dikarya</taxon>
        <taxon>Basidiomycota</taxon>
        <taxon>Agaricomycotina</taxon>
        <taxon>Agaricomycetes</taxon>
        <taxon>Agaricomycetidae</taxon>
        <taxon>Agaricales</taxon>
        <taxon>Agaricineae</taxon>
        <taxon>Psathyrellaceae</taxon>
        <taxon>Coprinellus</taxon>
    </lineage>
</organism>
<feature type="compositionally biased region" description="Polar residues" evidence="1">
    <location>
        <begin position="86"/>
        <end position="99"/>
    </location>
</feature>
<feature type="compositionally biased region" description="Basic and acidic residues" evidence="1">
    <location>
        <begin position="285"/>
        <end position="298"/>
    </location>
</feature>
<accession>A0A4Y7S9V9</accession>
<dbReference type="Proteomes" id="UP000298030">
    <property type="component" value="Unassembled WGS sequence"/>
</dbReference>
<evidence type="ECO:0000313" key="3">
    <source>
        <dbReference type="Proteomes" id="UP000298030"/>
    </source>
</evidence>
<evidence type="ECO:0000256" key="1">
    <source>
        <dbReference type="SAM" id="MobiDB-lite"/>
    </source>
</evidence>
<dbReference type="STRING" id="71717.A0A4Y7S9V9"/>
<reference evidence="2 3" key="1">
    <citation type="journal article" date="2019" name="Nat. Ecol. Evol.">
        <title>Megaphylogeny resolves global patterns of mushroom evolution.</title>
        <authorList>
            <person name="Varga T."/>
            <person name="Krizsan K."/>
            <person name="Foldi C."/>
            <person name="Dima B."/>
            <person name="Sanchez-Garcia M."/>
            <person name="Sanchez-Ramirez S."/>
            <person name="Szollosi G.J."/>
            <person name="Szarkandi J.G."/>
            <person name="Papp V."/>
            <person name="Albert L."/>
            <person name="Andreopoulos W."/>
            <person name="Angelini C."/>
            <person name="Antonin V."/>
            <person name="Barry K.W."/>
            <person name="Bougher N.L."/>
            <person name="Buchanan P."/>
            <person name="Buyck B."/>
            <person name="Bense V."/>
            <person name="Catcheside P."/>
            <person name="Chovatia M."/>
            <person name="Cooper J."/>
            <person name="Damon W."/>
            <person name="Desjardin D."/>
            <person name="Finy P."/>
            <person name="Geml J."/>
            <person name="Haridas S."/>
            <person name="Hughes K."/>
            <person name="Justo A."/>
            <person name="Karasinski D."/>
            <person name="Kautmanova I."/>
            <person name="Kiss B."/>
            <person name="Kocsube S."/>
            <person name="Kotiranta H."/>
            <person name="LaButti K.M."/>
            <person name="Lechner B.E."/>
            <person name="Liimatainen K."/>
            <person name="Lipzen A."/>
            <person name="Lukacs Z."/>
            <person name="Mihaltcheva S."/>
            <person name="Morgado L.N."/>
            <person name="Niskanen T."/>
            <person name="Noordeloos M.E."/>
            <person name="Ohm R.A."/>
            <person name="Ortiz-Santana B."/>
            <person name="Ovrebo C."/>
            <person name="Racz N."/>
            <person name="Riley R."/>
            <person name="Savchenko A."/>
            <person name="Shiryaev A."/>
            <person name="Soop K."/>
            <person name="Spirin V."/>
            <person name="Szebenyi C."/>
            <person name="Tomsovsky M."/>
            <person name="Tulloss R.E."/>
            <person name="Uehling J."/>
            <person name="Grigoriev I.V."/>
            <person name="Vagvolgyi C."/>
            <person name="Papp T."/>
            <person name="Martin F.M."/>
            <person name="Miettinen O."/>
            <person name="Hibbett D.S."/>
            <person name="Nagy L.G."/>
        </authorList>
    </citation>
    <scope>NUCLEOTIDE SEQUENCE [LARGE SCALE GENOMIC DNA]</scope>
    <source>
        <strain evidence="2 3">FP101781</strain>
    </source>
</reference>
<proteinExistence type="predicted"/>
<feature type="compositionally biased region" description="Polar residues" evidence="1">
    <location>
        <begin position="394"/>
        <end position="406"/>
    </location>
</feature>
<dbReference type="AlphaFoldDB" id="A0A4Y7S9V9"/>
<dbReference type="EMBL" id="QPFP01000287">
    <property type="protein sequence ID" value="TEB18128.1"/>
    <property type="molecule type" value="Genomic_DNA"/>
</dbReference>
<protein>
    <submittedName>
        <fullName evidence="2">Uncharacterized protein</fullName>
    </submittedName>
</protein>
<feature type="region of interest" description="Disordered" evidence="1">
    <location>
        <begin position="285"/>
        <end position="531"/>
    </location>
</feature>
<keyword evidence="3" id="KW-1185">Reference proteome</keyword>
<gene>
    <name evidence="2" type="ORF">FA13DRAFT_1804110</name>
</gene>
<dbReference type="OrthoDB" id="47330at2759"/>